<gene>
    <name evidence="1" type="ORF">B4122_1328</name>
</gene>
<protein>
    <submittedName>
        <fullName evidence="1">Uncharacterized protein</fullName>
    </submittedName>
</protein>
<reference evidence="1 2" key="1">
    <citation type="submission" date="2015-09" db="EMBL/GenBank/DDBJ databases">
        <title>Spore heat resistance.</title>
        <authorList>
            <person name="Boekhorst J."/>
            <person name="Berendsen E.M."/>
            <person name="Wells-Bennik M.H."/>
            <person name="Kuipers O.P."/>
        </authorList>
    </citation>
    <scope>NUCLEOTIDE SEQUENCE [LARGE SCALE GENOMIC DNA]</scope>
    <source>
        <strain evidence="1 2">B4122</strain>
    </source>
</reference>
<dbReference type="Proteomes" id="UP000076442">
    <property type="component" value="Unassembled WGS sequence"/>
</dbReference>
<evidence type="ECO:0000313" key="2">
    <source>
        <dbReference type="Proteomes" id="UP000076442"/>
    </source>
</evidence>
<dbReference type="EMBL" id="LJZV01000007">
    <property type="protein sequence ID" value="KZD93184.1"/>
    <property type="molecule type" value="Genomic_DNA"/>
</dbReference>
<comment type="caution">
    <text evidence="1">The sequence shown here is derived from an EMBL/GenBank/DDBJ whole genome shotgun (WGS) entry which is preliminary data.</text>
</comment>
<evidence type="ECO:0000313" key="1">
    <source>
        <dbReference type="EMBL" id="KZD93184.1"/>
    </source>
</evidence>
<name>A0AAP1HA89_BACIU</name>
<dbReference type="AlphaFoldDB" id="A0AAP1HA89"/>
<organism evidence="1 2">
    <name type="scientific">Bacillus subtilis</name>
    <dbReference type="NCBI Taxonomy" id="1423"/>
    <lineage>
        <taxon>Bacteria</taxon>
        <taxon>Bacillati</taxon>
        <taxon>Bacillota</taxon>
        <taxon>Bacilli</taxon>
        <taxon>Bacillales</taxon>
        <taxon>Bacillaceae</taxon>
        <taxon>Bacillus</taxon>
    </lineage>
</organism>
<proteinExistence type="predicted"/>
<sequence length="38" mass="4358">MTQAFRPAHKPQELLLGFFHSKDGRNTVRSADEILKAF</sequence>
<accession>A0AAP1HA89</accession>